<dbReference type="Proteomes" id="UP000727407">
    <property type="component" value="Unassembled WGS sequence"/>
</dbReference>
<comment type="caution">
    <text evidence="2">The sequence shown here is derived from an EMBL/GenBank/DDBJ whole genome shotgun (WGS) entry which is preliminary data.</text>
</comment>
<feature type="non-terminal residue" evidence="2">
    <location>
        <position position="54"/>
    </location>
</feature>
<keyword evidence="2" id="KW-0456">Lyase</keyword>
<protein>
    <submittedName>
        <fullName evidence="2">Dimethlysulfonioproprionate lyase DddQ</fullName>
    </submittedName>
</protein>
<feature type="region of interest" description="Disordered" evidence="1">
    <location>
        <begin position="1"/>
        <end position="41"/>
    </location>
</feature>
<dbReference type="GO" id="GO:0016829">
    <property type="term" value="F:lyase activity"/>
    <property type="evidence" value="ECO:0007669"/>
    <property type="project" value="UniProtKB-KW"/>
</dbReference>
<accession>A0A8J4X6S6</accession>
<reference evidence="2" key="1">
    <citation type="submission" date="2020-07" db="EMBL/GenBank/DDBJ databases">
        <title>Clarias magur genome sequencing, assembly and annotation.</title>
        <authorList>
            <person name="Kushwaha B."/>
            <person name="Kumar R."/>
            <person name="Das P."/>
            <person name="Joshi C.G."/>
            <person name="Kumar D."/>
            <person name="Nagpure N.S."/>
            <person name="Pandey M."/>
            <person name="Agarwal S."/>
            <person name="Srivastava S."/>
            <person name="Singh M."/>
            <person name="Sahoo L."/>
            <person name="Jayasankar P."/>
            <person name="Meher P.K."/>
            <person name="Koringa P.G."/>
            <person name="Iquebal M.A."/>
            <person name="Das S.P."/>
            <person name="Bit A."/>
            <person name="Patnaik S."/>
            <person name="Patel N."/>
            <person name="Shah T.M."/>
            <person name="Hinsu A."/>
            <person name="Jena J.K."/>
        </authorList>
    </citation>
    <scope>NUCLEOTIDE SEQUENCE</scope>
    <source>
        <strain evidence="2">CIFAMagur01</strain>
        <tissue evidence="2">Testis</tissue>
    </source>
</reference>
<dbReference type="EMBL" id="QNUK01000316">
    <property type="protein sequence ID" value="KAF5895578.1"/>
    <property type="molecule type" value="Genomic_DNA"/>
</dbReference>
<organism evidence="2 3">
    <name type="scientific">Clarias magur</name>
    <name type="common">Asian catfish</name>
    <name type="synonym">Macropteronotus magur</name>
    <dbReference type="NCBI Taxonomy" id="1594786"/>
    <lineage>
        <taxon>Eukaryota</taxon>
        <taxon>Metazoa</taxon>
        <taxon>Chordata</taxon>
        <taxon>Craniata</taxon>
        <taxon>Vertebrata</taxon>
        <taxon>Euteleostomi</taxon>
        <taxon>Actinopterygii</taxon>
        <taxon>Neopterygii</taxon>
        <taxon>Teleostei</taxon>
        <taxon>Ostariophysi</taxon>
        <taxon>Siluriformes</taxon>
        <taxon>Clariidae</taxon>
        <taxon>Clarias</taxon>
    </lineage>
</organism>
<evidence type="ECO:0000313" key="2">
    <source>
        <dbReference type="EMBL" id="KAF5895578.1"/>
    </source>
</evidence>
<gene>
    <name evidence="2" type="primary">dddQ</name>
    <name evidence="2" type="ORF">DAT39_014710</name>
</gene>
<evidence type="ECO:0000256" key="1">
    <source>
        <dbReference type="SAM" id="MobiDB-lite"/>
    </source>
</evidence>
<name>A0A8J4X6S6_CLAMG</name>
<evidence type="ECO:0000313" key="3">
    <source>
        <dbReference type="Proteomes" id="UP000727407"/>
    </source>
</evidence>
<proteinExistence type="predicted"/>
<keyword evidence="3" id="KW-1185">Reference proteome</keyword>
<feature type="non-terminal residue" evidence="2">
    <location>
        <position position="1"/>
    </location>
</feature>
<feature type="compositionally biased region" description="Low complexity" evidence="1">
    <location>
        <begin position="23"/>
        <end position="34"/>
    </location>
</feature>
<sequence length="54" mass="5543">GRVDGFSPRATGASPGLSAIDASGSPSSHLLSRSYGKQDSSVRKWCCADVCVSQ</sequence>
<dbReference type="AlphaFoldDB" id="A0A8J4X6S6"/>